<evidence type="ECO:0000313" key="2">
    <source>
        <dbReference type="Proteomes" id="UP001054252"/>
    </source>
</evidence>
<proteinExistence type="predicted"/>
<keyword evidence="2" id="KW-1185">Reference proteome</keyword>
<accession>A0AAV5KU62</accession>
<reference evidence="1 2" key="1">
    <citation type="journal article" date="2021" name="Commun. Biol.">
        <title>The genome of Shorea leprosula (Dipterocarpaceae) highlights the ecological relevance of drought in aseasonal tropical rainforests.</title>
        <authorList>
            <person name="Ng K.K.S."/>
            <person name="Kobayashi M.J."/>
            <person name="Fawcett J.A."/>
            <person name="Hatakeyama M."/>
            <person name="Paape T."/>
            <person name="Ng C.H."/>
            <person name="Ang C.C."/>
            <person name="Tnah L.H."/>
            <person name="Lee C.T."/>
            <person name="Nishiyama T."/>
            <person name="Sese J."/>
            <person name="O'Brien M.J."/>
            <person name="Copetti D."/>
            <person name="Mohd Noor M.I."/>
            <person name="Ong R.C."/>
            <person name="Putra M."/>
            <person name="Sireger I.Z."/>
            <person name="Indrioko S."/>
            <person name="Kosugi Y."/>
            <person name="Izuno A."/>
            <person name="Isagi Y."/>
            <person name="Lee S.L."/>
            <person name="Shimizu K.K."/>
        </authorList>
    </citation>
    <scope>NUCLEOTIDE SEQUENCE [LARGE SCALE GENOMIC DNA]</scope>
    <source>
        <strain evidence="1">214</strain>
    </source>
</reference>
<evidence type="ECO:0000313" key="1">
    <source>
        <dbReference type="EMBL" id="GKV28234.1"/>
    </source>
</evidence>
<protein>
    <submittedName>
        <fullName evidence="1">Uncharacterized protein</fullName>
    </submittedName>
</protein>
<comment type="caution">
    <text evidence="1">The sequence shown here is derived from an EMBL/GenBank/DDBJ whole genome shotgun (WGS) entry which is preliminary data.</text>
</comment>
<organism evidence="1 2">
    <name type="scientific">Rubroshorea leprosula</name>
    <dbReference type="NCBI Taxonomy" id="152421"/>
    <lineage>
        <taxon>Eukaryota</taxon>
        <taxon>Viridiplantae</taxon>
        <taxon>Streptophyta</taxon>
        <taxon>Embryophyta</taxon>
        <taxon>Tracheophyta</taxon>
        <taxon>Spermatophyta</taxon>
        <taxon>Magnoliopsida</taxon>
        <taxon>eudicotyledons</taxon>
        <taxon>Gunneridae</taxon>
        <taxon>Pentapetalae</taxon>
        <taxon>rosids</taxon>
        <taxon>malvids</taxon>
        <taxon>Malvales</taxon>
        <taxon>Dipterocarpaceae</taxon>
        <taxon>Rubroshorea</taxon>
    </lineage>
</organism>
<gene>
    <name evidence="1" type="ORF">SLEP1_g37314</name>
</gene>
<dbReference type="Proteomes" id="UP001054252">
    <property type="component" value="Unassembled WGS sequence"/>
</dbReference>
<sequence length="60" mass="6810">MWASGASTVPDVIVWQLMARLSLARFRHLGTILRTAKGCQHRHHQGVGHRNRSFVWSQGC</sequence>
<name>A0AAV5KU62_9ROSI</name>
<dbReference type="AlphaFoldDB" id="A0AAV5KU62"/>
<dbReference type="EMBL" id="BPVZ01000079">
    <property type="protein sequence ID" value="GKV28234.1"/>
    <property type="molecule type" value="Genomic_DNA"/>
</dbReference>